<feature type="chain" id="PRO_5032378246" evidence="2">
    <location>
        <begin position="26"/>
        <end position="326"/>
    </location>
</feature>
<feature type="signal peptide" evidence="2">
    <location>
        <begin position="1"/>
        <end position="25"/>
    </location>
</feature>
<comment type="similarity">
    <text evidence="1">Belongs to the UPF0065 (bug) family.</text>
</comment>
<evidence type="ECO:0000256" key="2">
    <source>
        <dbReference type="SAM" id="SignalP"/>
    </source>
</evidence>
<protein>
    <submittedName>
        <fullName evidence="3">Tripartite-type tricarboxylate transporter receptor subunit TctC</fullName>
    </submittedName>
</protein>
<comment type="caution">
    <text evidence="3">The sequence shown here is derived from an EMBL/GenBank/DDBJ whole genome shotgun (WGS) entry which is preliminary data.</text>
</comment>
<dbReference type="InterPro" id="IPR042100">
    <property type="entry name" value="Bug_dom1"/>
</dbReference>
<dbReference type="Gene3D" id="3.40.190.10">
    <property type="entry name" value="Periplasmic binding protein-like II"/>
    <property type="match status" value="1"/>
</dbReference>
<dbReference type="PANTHER" id="PTHR42928">
    <property type="entry name" value="TRICARBOXYLATE-BINDING PROTEIN"/>
    <property type="match status" value="1"/>
</dbReference>
<dbReference type="PIRSF" id="PIRSF017082">
    <property type="entry name" value="YflP"/>
    <property type="match status" value="1"/>
</dbReference>
<dbReference type="AlphaFoldDB" id="A0A840Y8T1"/>
<reference evidence="3 4" key="1">
    <citation type="submission" date="2020-08" db="EMBL/GenBank/DDBJ databases">
        <title>Genomic Encyclopedia of Type Strains, Phase IV (KMG-IV): sequencing the most valuable type-strain genomes for metagenomic binning, comparative biology and taxonomic classification.</title>
        <authorList>
            <person name="Goeker M."/>
        </authorList>
    </citation>
    <scope>NUCLEOTIDE SEQUENCE [LARGE SCALE GENOMIC DNA]</scope>
    <source>
        <strain evidence="3 4">DSM 25622</strain>
    </source>
</reference>
<dbReference type="EMBL" id="JACIJD010000056">
    <property type="protein sequence ID" value="MBB5696566.1"/>
    <property type="molecule type" value="Genomic_DNA"/>
</dbReference>
<dbReference type="Gene3D" id="3.40.190.150">
    <property type="entry name" value="Bordetella uptake gene, domain 1"/>
    <property type="match status" value="1"/>
</dbReference>
<accession>A0A840Y8T1</accession>
<dbReference type="PANTHER" id="PTHR42928:SF5">
    <property type="entry name" value="BLR1237 PROTEIN"/>
    <property type="match status" value="1"/>
</dbReference>
<dbReference type="Proteomes" id="UP000580654">
    <property type="component" value="Unassembled WGS sequence"/>
</dbReference>
<dbReference type="SUPFAM" id="SSF53850">
    <property type="entry name" value="Periplasmic binding protein-like II"/>
    <property type="match status" value="1"/>
</dbReference>
<sequence>MIIGRRTISLAATFAVSLFSAAAGAQESFPSRPITVVVPFGPGTGTDVITRVIVEEMGRAMKATIVVENRPGASGQIGSEFVARARPDGYTLLVGTNSTHSANPFLFRSVRYDPVRSFAPIGRMTINPLAFLVRQESPFSSPRELLDFAKANPGRLSYGYGNTGGQVSAAMLVNMGRIDAVAVPYRTTPQAFADLMGGRIDFAFVDIAASQELIEAGKLKALGVTSPQRFRALSSVPALRETTGLQDFSLFAWLGLLAPAGTPQPVVERLNAALRNALEKGEVREQLEQRTGSIVEPTSVEEFSAFMEAQSAIWQRRIGEAGIQPE</sequence>
<dbReference type="InterPro" id="IPR005064">
    <property type="entry name" value="BUG"/>
</dbReference>
<gene>
    <name evidence="3" type="ORF">FHS87_004637</name>
</gene>
<keyword evidence="4" id="KW-1185">Reference proteome</keyword>
<name>A0A840Y8T1_9PROT</name>
<dbReference type="Pfam" id="PF03401">
    <property type="entry name" value="TctC"/>
    <property type="match status" value="1"/>
</dbReference>
<keyword evidence="3" id="KW-0675">Receptor</keyword>
<dbReference type="CDD" id="cd07012">
    <property type="entry name" value="PBP2_Bug_TTT"/>
    <property type="match status" value="1"/>
</dbReference>
<proteinExistence type="inferred from homology"/>
<evidence type="ECO:0000313" key="3">
    <source>
        <dbReference type="EMBL" id="MBB5696566.1"/>
    </source>
</evidence>
<evidence type="ECO:0000313" key="4">
    <source>
        <dbReference type="Proteomes" id="UP000580654"/>
    </source>
</evidence>
<evidence type="ECO:0000256" key="1">
    <source>
        <dbReference type="ARBA" id="ARBA00006987"/>
    </source>
</evidence>
<organism evidence="3 4">
    <name type="scientific">Muricoccus pecuniae</name>
    <dbReference type="NCBI Taxonomy" id="693023"/>
    <lineage>
        <taxon>Bacteria</taxon>
        <taxon>Pseudomonadati</taxon>
        <taxon>Pseudomonadota</taxon>
        <taxon>Alphaproteobacteria</taxon>
        <taxon>Acetobacterales</taxon>
        <taxon>Roseomonadaceae</taxon>
        <taxon>Muricoccus</taxon>
    </lineage>
</organism>
<dbReference type="RefSeq" id="WP_184522085.1">
    <property type="nucleotide sequence ID" value="NZ_JACIJD010000056.1"/>
</dbReference>
<keyword evidence="2" id="KW-0732">Signal</keyword>